<evidence type="ECO:0000256" key="1">
    <source>
        <dbReference type="SAM" id="Coils"/>
    </source>
</evidence>
<keyword evidence="1" id="KW-0175">Coiled coil</keyword>
<feature type="compositionally biased region" description="Low complexity" evidence="2">
    <location>
        <begin position="108"/>
        <end position="125"/>
    </location>
</feature>
<evidence type="ECO:0000313" key="3">
    <source>
        <dbReference type="EMBL" id="KAF0297680.1"/>
    </source>
</evidence>
<proteinExistence type="predicted"/>
<sequence>MMPRRESLRRRHPLVTHCDIIETLNMRLTLLQMTFGKHMERKHICFFAGEILDEVIQVMGQLKSQNRLTIRITDELSDLSTMASEYFKEHIERRLPDLLSFGPEERFSYPSSPGPGSTSASSVVDSSVGGDWDVWDEDDDFMGNAVLKKKIGKLSKQLKKSTAQLTTVKKEMRGYKTRVDEQARIIEDYKARLEDHDKKFDESARKMTTILQELNECKTELQYWRSRSAAPGSECCAAAAAALEPALEGPGLPPSPGAAALELIADVPIKSPQRWEAPVPAPAADEQRHTDDSEAEEGAESKIETRSKRRIVDSDDSRRSMAAAAAAPRAWKPRKRVKN</sequence>
<feature type="compositionally biased region" description="Low complexity" evidence="2">
    <location>
        <begin position="320"/>
        <end position="330"/>
    </location>
</feature>
<name>A0A6A4W1Y0_AMPAM</name>
<gene>
    <name evidence="3" type="primary">FBXO28_1</name>
    <name evidence="3" type="ORF">FJT64_004887</name>
</gene>
<dbReference type="PANTHER" id="PTHR13252:SF1">
    <property type="entry name" value="DAMPENED, ISOFORM A"/>
    <property type="match status" value="1"/>
</dbReference>
<feature type="region of interest" description="Disordered" evidence="2">
    <location>
        <begin position="272"/>
        <end position="339"/>
    </location>
</feature>
<dbReference type="SUPFAM" id="SSF57997">
    <property type="entry name" value="Tropomyosin"/>
    <property type="match status" value="1"/>
</dbReference>
<dbReference type="InterPro" id="IPR039719">
    <property type="entry name" value="FBXO28"/>
</dbReference>
<accession>A0A6A4W1Y0</accession>
<dbReference type="AlphaFoldDB" id="A0A6A4W1Y0"/>
<keyword evidence="4" id="KW-1185">Reference proteome</keyword>
<feature type="coiled-coil region" evidence="1">
    <location>
        <begin position="144"/>
        <end position="206"/>
    </location>
</feature>
<dbReference type="GO" id="GO:0003713">
    <property type="term" value="F:transcription coactivator activity"/>
    <property type="evidence" value="ECO:0007669"/>
    <property type="project" value="TreeGrafter"/>
</dbReference>
<dbReference type="GO" id="GO:0005634">
    <property type="term" value="C:nucleus"/>
    <property type="evidence" value="ECO:0007669"/>
    <property type="project" value="TreeGrafter"/>
</dbReference>
<evidence type="ECO:0000313" key="4">
    <source>
        <dbReference type="Proteomes" id="UP000440578"/>
    </source>
</evidence>
<protein>
    <submittedName>
        <fullName evidence="3">F-box only protein 28</fullName>
    </submittedName>
</protein>
<feature type="compositionally biased region" description="Basic and acidic residues" evidence="2">
    <location>
        <begin position="299"/>
        <end position="319"/>
    </location>
</feature>
<evidence type="ECO:0000256" key="2">
    <source>
        <dbReference type="SAM" id="MobiDB-lite"/>
    </source>
</evidence>
<dbReference type="EMBL" id="VIIS01001477">
    <property type="protein sequence ID" value="KAF0297680.1"/>
    <property type="molecule type" value="Genomic_DNA"/>
</dbReference>
<reference evidence="3 4" key="1">
    <citation type="submission" date="2019-07" db="EMBL/GenBank/DDBJ databases">
        <title>Draft genome assembly of a fouling barnacle, Amphibalanus amphitrite (Darwin, 1854): The first reference genome for Thecostraca.</title>
        <authorList>
            <person name="Kim W."/>
        </authorList>
    </citation>
    <scope>NUCLEOTIDE SEQUENCE [LARGE SCALE GENOMIC DNA]</scope>
    <source>
        <strain evidence="3">SNU_AA5</strain>
        <tissue evidence="3">Soma without cirri and trophi</tissue>
    </source>
</reference>
<dbReference type="OrthoDB" id="8180181at2759"/>
<dbReference type="Proteomes" id="UP000440578">
    <property type="component" value="Unassembled WGS sequence"/>
</dbReference>
<organism evidence="3 4">
    <name type="scientific">Amphibalanus amphitrite</name>
    <name type="common">Striped barnacle</name>
    <name type="synonym">Balanus amphitrite</name>
    <dbReference type="NCBI Taxonomy" id="1232801"/>
    <lineage>
        <taxon>Eukaryota</taxon>
        <taxon>Metazoa</taxon>
        <taxon>Ecdysozoa</taxon>
        <taxon>Arthropoda</taxon>
        <taxon>Crustacea</taxon>
        <taxon>Multicrustacea</taxon>
        <taxon>Cirripedia</taxon>
        <taxon>Thoracica</taxon>
        <taxon>Thoracicalcarea</taxon>
        <taxon>Balanomorpha</taxon>
        <taxon>Balanoidea</taxon>
        <taxon>Balanidae</taxon>
        <taxon>Amphibalaninae</taxon>
        <taxon>Amphibalanus</taxon>
    </lineage>
</organism>
<dbReference type="PANTHER" id="PTHR13252">
    <property type="entry name" value="F-BOX ONLY PROTEIN 28"/>
    <property type="match status" value="1"/>
</dbReference>
<comment type="caution">
    <text evidence="3">The sequence shown here is derived from an EMBL/GenBank/DDBJ whole genome shotgun (WGS) entry which is preliminary data.</text>
</comment>
<feature type="region of interest" description="Disordered" evidence="2">
    <location>
        <begin position="106"/>
        <end position="125"/>
    </location>
</feature>